<dbReference type="EMBL" id="JAEDAK010000004">
    <property type="protein sequence ID" value="MBH9576635.1"/>
    <property type="molecule type" value="Genomic_DNA"/>
</dbReference>
<dbReference type="SMART" id="SM00867">
    <property type="entry name" value="YceI"/>
    <property type="match status" value="1"/>
</dbReference>
<dbReference type="PANTHER" id="PTHR34406:SF1">
    <property type="entry name" value="PROTEIN YCEI"/>
    <property type="match status" value="1"/>
</dbReference>
<dbReference type="SUPFAM" id="SSF101874">
    <property type="entry name" value="YceI-like"/>
    <property type="match status" value="1"/>
</dbReference>
<keyword evidence="1" id="KW-0732">Signal</keyword>
<dbReference type="AlphaFoldDB" id="A0A931NHL0"/>
<proteinExistence type="predicted"/>
<evidence type="ECO:0000313" key="4">
    <source>
        <dbReference type="Proteomes" id="UP000613266"/>
    </source>
</evidence>
<reference evidence="3" key="1">
    <citation type="submission" date="2020-12" db="EMBL/GenBank/DDBJ databases">
        <title>The genome sequence of Inhella sp. 1Y17.</title>
        <authorList>
            <person name="Liu Y."/>
        </authorList>
    </citation>
    <scope>NUCLEOTIDE SEQUENCE</scope>
    <source>
        <strain evidence="3">1Y17</strain>
    </source>
</reference>
<protein>
    <submittedName>
        <fullName evidence="3">YceI family protein</fullName>
    </submittedName>
</protein>
<organism evidence="3 4">
    <name type="scientific">Inhella proteolytica</name>
    <dbReference type="NCBI Taxonomy" id="2795029"/>
    <lineage>
        <taxon>Bacteria</taxon>
        <taxon>Pseudomonadati</taxon>
        <taxon>Pseudomonadota</taxon>
        <taxon>Betaproteobacteria</taxon>
        <taxon>Burkholderiales</taxon>
        <taxon>Sphaerotilaceae</taxon>
        <taxon>Inhella</taxon>
    </lineage>
</organism>
<accession>A0A931NHL0</accession>
<evidence type="ECO:0000259" key="2">
    <source>
        <dbReference type="SMART" id="SM00867"/>
    </source>
</evidence>
<feature type="signal peptide" evidence="1">
    <location>
        <begin position="1"/>
        <end position="22"/>
    </location>
</feature>
<dbReference type="Pfam" id="PF04264">
    <property type="entry name" value="YceI"/>
    <property type="match status" value="1"/>
</dbReference>
<keyword evidence="4" id="KW-1185">Reference proteome</keyword>
<comment type="caution">
    <text evidence="3">The sequence shown here is derived from an EMBL/GenBank/DDBJ whole genome shotgun (WGS) entry which is preliminary data.</text>
</comment>
<dbReference type="Gene3D" id="2.40.128.110">
    <property type="entry name" value="Lipid/polyisoprenoid-binding, YceI-like"/>
    <property type="match status" value="1"/>
</dbReference>
<dbReference type="PANTHER" id="PTHR34406">
    <property type="entry name" value="PROTEIN YCEI"/>
    <property type="match status" value="1"/>
</dbReference>
<feature type="chain" id="PRO_5037794355" evidence="1">
    <location>
        <begin position="23"/>
        <end position="188"/>
    </location>
</feature>
<dbReference type="InterPro" id="IPR007372">
    <property type="entry name" value="Lipid/polyisoprenoid-bd_YceI"/>
</dbReference>
<dbReference type="Proteomes" id="UP000613266">
    <property type="component" value="Unassembled WGS sequence"/>
</dbReference>
<sequence>MKSGLIRSAVLAALLPASPLWAQTLLPQGAEIVFTSKQMGVPVEGRFKSFKLDAFQFDPKKPEAAKIALTVHTKSAAVGTPEVDAELVKPEWFDAAKFPEAKFVAQSVKPLGGGKFEMQGQFTLKGQSKAMTVPLQLAQAGAISTATGSFALKRKDWKIGTGEWADTSIVADEVQVRFKFPFSGMAPL</sequence>
<gene>
    <name evidence="3" type="ORF">I7X39_06945</name>
</gene>
<feature type="domain" description="Lipid/polyisoprenoid-binding YceI-like" evidence="2">
    <location>
        <begin position="22"/>
        <end position="183"/>
    </location>
</feature>
<evidence type="ECO:0000313" key="3">
    <source>
        <dbReference type="EMBL" id="MBH9576635.1"/>
    </source>
</evidence>
<evidence type="ECO:0000256" key="1">
    <source>
        <dbReference type="SAM" id="SignalP"/>
    </source>
</evidence>
<dbReference type="InterPro" id="IPR036761">
    <property type="entry name" value="TTHA0802/YceI-like_sf"/>
</dbReference>
<name>A0A931NHL0_9BURK</name>